<comment type="caution">
    <text evidence="3">The sequence shown here is derived from an EMBL/GenBank/DDBJ whole genome shotgun (WGS) entry which is preliminary data.</text>
</comment>
<name>A0ABP3Z6P3_9ACTN</name>
<keyword evidence="4" id="KW-1185">Reference proteome</keyword>
<dbReference type="EMBL" id="BAAAHG010000019">
    <property type="protein sequence ID" value="GAA0914085.1"/>
    <property type="molecule type" value="Genomic_DNA"/>
</dbReference>
<feature type="region of interest" description="Disordered" evidence="1">
    <location>
        <begin position="1"/>
        <end position="20"/>
    </location>
</feature>
<dbReference type="Proteomes" id="UP001501005">
    <property type="component" value="Unassembled WGS sequence"/>
</dbReference>
<feature type="domain" description="DUF397" evidence="2">
    <location>
        <begin position="43"/>
        <end position="85"/>
    </location>
</feature>
<gene>
    <name evidence="3" type="ORF">GCM10009549_28190</name>
</gene>
<sequence length="96" mass="10293">MHHGAENASPQRGYTGEEYPMNDNLYTLPVENIETTNFCGGPCTEGCVDVAAIPGAADAFVVRDSKPEGDGRELRFTAAELDDFALGWVKSRGLTA</sequence>
<reference evidence="4" key="1">
    <citation type="journal article" date="2019" name="Int. J. Syst. Evol. Microbiol.">
        <title>The Global Catalogue of Microorganisms (GCM) 10K type strain sequencing project: providing services to taxonomists for standard genome sequencing and annotation.</title>
        <authorList>
            <consortium name="The Broad Institute Genomics Platform"/>
            <consortium name="The Broad Institute Genome Sequencing Center for Infectious Disease"/>
            <person name="Wu L."/>
            <person name="Ma J."/>
        </authorList>
    </citation>
    <scope>NUCLEOTIDE SEQUENCE [LARGE SCALE GENOMIC DNA]</scope>
    <source>
        <strain evidence="4">JCM 10673</strain>
    </source>
</reference>
<organism evidence="3 4">
    <name type="scientific">Streptomyces thermoalcalitolerans</name>
    <dbReference type="NCBI Taxonomy" id="65605"/>
    <lineage>
        <taxon>Bacteria</taxon>
        <taxon>Bacillati</taxon>
        <taxon>Actinomycetota</taxon>
        <taxon>Actinomycetes</taxon>
        <taxon>Kitasatosporales</taxon>
        <taxon>Streptomycetaceae</taxon>
        <taxon>Streptomyces</taxon>
    </lineage>
</organism>
<proteinExistence type="predicted"/>
<accession>A0ABP3Z6P3</accession>
<evidence type="ECO:0000313" key="4">
    <source>
        <dbReference type="Proteomes" id="UP001501005"/>
    </source>
</evidence>
<evidence type="ECO:0000259" key="2">
    <source>
        <dbReference type="Pfam" id="PF04149"/>
    </source>
</evidence>
<evidence type="ECO:0000256" key="1">
    <source>
        <dbReference type="SAM" id="MobiDB-lite"/>
    </source>
</evidence>
<dbReference type="Pfam" id="PF04149">
    <property type="entry name" value="DUF397"/>
    <property type="match status" value="1"/>
</dbReference>
<evidence type="ECO:0000313" key="3">
    <source>
        <dbReference type="EMBL" id="GAA0914085.1"/>
    </source>
</evidence>
<protein>
    <recommendedName>
        <fullName evidence="2">DUF397 domain-containing protein</fullName>
    </recommendedName>
</protein>
<dbReference type="InterPro" id="IPR007278">
    <property type="entry name" value="DUF397"/>
</dbReference>